<dbReference type="InterPro" id="IPR019236">
    <property type="entry name" value="APP1_cat"/>
</dbReference>
<gene>
    <name evidence="2" type="ORF">AJ79_03278</name>
</gene>
<feature type="domain" description="Phosphatidate phosphatase APP1 catalytic" evidence="1">
    <location>
        <begin position="213"/>
        <end position="364"/>
    </location>
</feature>
<dbReference type="STRING" id="1447875.A0A2B7XYK7"/>
<reference evidence="2 3" key="1">
    <citation type="submission" date="2017-10" db="EMBL/GenBank/DDBJ databases">
        <title>Comparative genomics in systemic dimorphic fungi from Ajellomycetaceae.</title>
        <authorList>
            <person name="Munoz J.F."/>
            <person name="Mcewen J.G."/>
            <person name="Clay O.K."/>
            <person name="Cuomo C.A."/>
        </authorList>
    </citation>
    <scope>NUCLEOTIDE SEQUENCE [LARGE SCALE GENOMIC DNA]</scope>
    <source>
        <strain evidence="2 3">UAMH5409</strain>
    </source>
</reference>
<keyword evidence="3" id="KW-1185">Reference proteome</keyword>
<dbReference type="GO" id="GO:0008195">
    <property type="term" value="F:phosphatidate phosphatase activity"/>
    <property type="evidence" value="ECO:0007669"/>
    <property type="project" value="InterPro"/>
</dbReference>
<name>A0A2B7XYK7_9EURO</name>
<proteinExistence type="predicted"/>
<protein>
    <recommendedName>
        <fullName evidence="1">Phosphatidate phosphatase APP1 catalytic domain-containing protein</fullName>
    </recommendedName>
</protein>
<dbReference type="OrthoDB" id="414243at2759"/>
<sequence length="417" mass="47991">MQRRRRQETPLEKETRSKGNFQHVENVLALGSVLNLRPFLGVVGSFLGKGNPLVRPANPERHRVWLFDNTAYRVPGGRFNNRDPAWQVEIVACIFSKCTRKEVGKFVATVADAIGLDGDVGLDSPKTRERMAERVQPFVDSIAPCRTISLDIPITRHEVLKRKLKPSGKNGIISQTVRIGGKDLPDGTVIHPSLRHWSHTVSMDTEFAAPRGWMIISDVDDTIKYTQTSDPIGILRTTFAEEPRSIAGMPRLYAHVDRELSPAWFYLSASPYNLYPFLRAFLRQEYPPGTLILRDTSWMDLGGLLKSFTQGTQAYKVERMEKLYRWFPKRAIICIGDSTQSDPEAYAEIYRKHKQWVRAIFIRKVTDVANMEEKNKDKRFVKAFEGVPDTVWRVFEDAQELYREVDFLQRQEYRDGR</sequence>
<dbReference type="PANTHER" id="PTHR28208">
    <property type="entry name" value="PHOSPHATIDATE PHOSPHATASE APP1"/>
    <property type="match status" value="1"/>
</dbReference>
<dbReference type="GO" id="GO:0030479">
    <property type="term" value="C:actin cortical patch"/>
    <property type="evidence" value="ECO:0007669"/>
    <property type="project" value="TreeGrafter"/>
</dbReference>
<evidence type="ECO:0000313" key="2">
    <source>
        <dbReference type="EMBL" id="PGH14009.1"/>
    </source>
</evidence>
<dbReference type="AlphaFoldDB" id="A0A2B7XYK7"/>
<dbReference type="Proteomes" id="UP000223968">
    <property type="component" value="Unassembled WGS sequence"/>
</dbReference>
<dbReference type="InterPro" id="IPR052935">
    <property type="entry name" value="Mg2+_PAP"/>
</dbReference>
<dbReference type="EMBL" id="PDNB01000039">
    <property type="protein sequence ID" value="PGH14009.1"/>
    <property type="molecule type" value="Genomic_DNA"/>
</dbReference>
<organism evidence="2 3">
    <name type="scientific">Helicocarpus griseus UAMH5409</name>
    <dbReference type="NCBI Taxonomy" id="1447875"/>
    <lineage>
        <taxon>Eukaryota</taxon>
        <taxon>Fungi</taxon>
        <taxon>Dikarya</taxon>
        <taxon>Ascomycota</taxon>
        <taxon>Pezizomycotina</taxon>
        <taxon>Eurotiomycetes</taxon>
        <taxon>Eurotiomycetidae</taxon>
        <taxon>Onygenales</taxon>
        <taxon>Ajellomycetaceae</taxon>
        <taxon>Helicocarpus</taxon>
    </lineage>
</organism>
<accession>A0A2B7XYK7</accession>
<dbReference type="PANTHER" id="PTHR28208:SF1">
    <property type="entry name" value="FILAMENT ORGANIZATION PROTEIN APP1-LIKE, PUTATIVE (AFU_ORTHOLOGUE AFUA_1G06650)-RELATED"/>
    <property type="match status" value="1"/>
</dbReference>
<evidence type="ECO:0000259" key="1">
    <source>
        <dbReference type="Pfam" id="PF09949"/>
    </source>
</evidence>
<dbReference type="Pfam" id="PF09949">
    <property type="entry name" value="APP1_cat"/>
    <property type="match status" value="1"/>
</dbReference>
<evidence type="ECO:0000313" key="3">
    <source>
        <dbReference type="Proteomes" id="UP000223968"/>
    </source>
</evidence>
<comment type="caution">
    <text evidence="2">The sequence shown here is derived from an EMBL/GenBank/DDBJ whole genome shotgun (WGS) entry which is preliminary data.</text>
</comment>